<dbReference type="SUPFAM" id="SSF54373">
    <property type="entry name" value="FAD-linked reductases, C-terminal domain"/>
    <property type="match status" value="1"/>
</dbReference>
<keyword evidence="3 5" id="KW-0285">Flavoprotein</keyword>
<dbReference type="Pfam" id="PF05199">
    <property type="entry name" value="GMC_oxred_C"/>
    <property type="match status" value="1"/>
</dbReference>
<dbReference type="InterPro" id="IPR012132">
    <property type="entry name" value="GMC_OxRdtase"/>
</dbReference>
<dbReference type="AlphaFoldDB" id="A0AAV4B8E3"/>
<sequence length="525" mass="58434">MKKTPSRSQIESGEDIVFTTKEAIRKLGKDSYITAFDSWFRDLEMLQPPTGGRGFLLMPTALQLKSRGRVRLRSSDYQASPIIDPGFLTEHSDVGRLVSVKGIKGLRVADASIMPLFVSANTNAGTIMIAEKEDNSISYVQIVAWSHGKSFIKITTPSTNSMSLFTAAAWPSTAAETVKLGVCEAASLTERLGCNRLMMWGNIINTILICLAFSVYQGYFVYRRPEYKTVQNVRPMYDYIIVGGGSAGSVLASRLSENSSVSVLLLEAGPYDLGHEELDTPNRVAELWYSAFDWMFFSEPQEHSSLGMEGNRAYFPRGRVLGGSSQINYMQWSRGHRRDFDRWEELGCKGWSYEDVLPYFLKSEDAVPDHLAKDATYRATGGPMKITEMKGYQLAQTFVDALASLGYPERDYNGEFQEGVSRVQASIYKGERWSASRAYLWPASQRDNLDIVTTATVSKIHISEGRASAVEFHRVTDSESEQQTVKIRREAILAAGVFGSPQILMLSGVGQREHLQALNASVRVS</sequence>
<keyword evidence="6" id="KW-0812">Transmembrane</keyword>
<keyword evidence="9" id="KW-1185">Reference proteome</keyword>
<comment type="cofactor">
    <cofactor evidence="1">
        <name>FAD</name>
        <dbReference type="ChEBI" id="CHEBI:57692"/>
    </cofactor>
</comment>
<dbReference type="SUPFAM" id="SSF51905">
    <property type="entry name" value="FAD/NAD(P)-binding domain"/>
    <property type="match status" value="2"/>
</dbReference>
<evidence type="ECO:0000256" key="2">
    <source>
        <dbReference type="ARBA" id="ARBA00010790"/>
    </source>
</evidence>
<evidence type="ECO:0000256" key="6">
    <source>
        <dbReference type="SAM" id="Phobius"/>
    </source>
</evidence>
<proteinExistence type="inferred from homology"/>
<comment type="caution">
    <text evidence="8">The sequence shown here is derived from an EMBL/GenBank/DDBJ whole genome shotgun (WGS) entry which is preliminary data.</text>
</comment>
<keyword evidence="4 5" id="KW-0274">FAD</keyword>
<evidence type="ECO:0000256" key="3">
    <source>
        <dbReference type="ARBA" id="ARBA00022630"/>
    </source>
</evidence>
<evidence type="ECO:0000256" key="1">
    <source>
        <dbReference type="ARBA" id="ARBA00001974"/>
    </source>
</evidence>
<evidence type="ECO:0000259" key="7">
    <source>
        <dbReference type="PROSITE" id="PS00623"/>
    </source>
</evidence>
<dbReference type="PANTHER" id="PTHR11552">
    <property type="entry name" value="GLUCOSE-METHANOL-CHOLINE GMC OXIDOREDUCTASE"/>
    <property type="match status" value="1"/>
</dbReference>
<dbReference type="GO" id="GO:0050660">
    <property type="term" value="F:flavin adenine dinucleotide binding"/>
    <property type="evidence" value="ECO:0007669"/>
    <property type="project" value="InterPro"/>
</dbReference>
<feature type="domain" description="Glucose-methanol-choline oxidoreductase N-terminal" evidence="7">
    <location>
        <begin position="318"/>
        <end position="341"/>
    </location>
</feature>
<evidence type="ECO:0000313" key="9">
    <source>
        <dbReference type="Proteomes" id="UP000735302"/>
    </source>
</evidence>
<dbReference type="PANTHER" id="PTHR11552:SF147">
    <property type="entry name" value="CHOLINE DEHYDROGENASE, MITOCHONDRIAL"/>
    <property type="match status" value="1"/>
</dbReference>
<dbReference type="InterPro" id="IPR000172">
    <property type="entry name" value="GMC_OxRdtase_N"/>
</dbReference>
<dbReference type="Proteomes" id="UP000735302">
    <property type="component" value="Unassembled WGS sequence"/>
</dbReference>
<dbReference type="Gene3D" id="3.50.50.60">
    <property type="entry name" value="FAD/NAD(P)-binding domain"/>
    <property type="match status" value="2"/>
</dbReference>
<organism evidence="8 9">
    <name type="scientific">Plakobranchus ocellatus</name>
    <dbReference type="NCBI Taxonomy" id="259542"/>
    <lineage>
        <taxon>Eukaryota</taxon>
        <taxon>Metazoa</taxon>
        <taxon>Spiralia</taxon>
        <taxon>Lophotrochozoa</taxon>
        <taxon>Mollusca</taxon>
        <taxon>Gastropoda</taxon>
        <taxon>Heterobranchia</taxon>
        <taxon>Euthyneura</taxon>
        <taxon>Panpulmonata</taxon>
        <taxon>Sacoglossa</taxon>
        <taxon>Placobranchoidea</taxon>
        <taxon>Plakobranchidae</taxon>
        <taxon>Plakobranchus</taxon>
    </lineage>
</organism>
<keyword evidence="6" id="KW-0472">Membrane</keyword>
<dbReference type="Pfam" id="PF00732">
    <property type="entry name" value="GMC_oxred_N"/>
    <property type="match status" value="1"/>
</dbReference>
<evidence type="ECO:0000313" key="8">
    <source>
        <dbReference type="EMBL" id="GFO16354.1"/>
    </source>
</evidence>
<evidence type="ECO:0000256" key="4">
    <source>
        <dbReference type="ARBA" id="ARBA00022827"/>
    </source>
</evidence>
<evidence type="ECO:0000256" key="5">
    <source>
        <dbReference type="RuleBase" id="RU003968"/>
    </source>
</evidence>
<dbReference type="Gene3D" id="3.30.560.10">
    <property type="entry name" value="Glucose Oxidase, domain 3"/>
    <property type="match status" value="2"/>
</dbReference>
<reference evidence="8 9" key="1">
    <citation type="journal article" date="2021" name="Elife">
        <title>Chloroplast acquisition without the gene transfer in kleptoplastic sea slugs, Plakobranchus ocellatus.</title>
        <authorList>
            <person name="Maeda T."/>
            <person name="Takahashi S."/>
            <person name="Yoshida T."/>
            <person name="Shimamura S."/>
            <person name="Takaki Y."/>
            <person name="Nagai Y."/>
            <person name="Toyoda A."/>
            <person name="Suzuki Y."/>
            <person name="Arimoto A."/>
            <person name="Ishii H."/>
            <person name="Satoh N."/>
            <person name="Nishiyama T."/>
            <person name="Hasebe M."/>
            <person name="Maruyama T."/>
            <person name="Minagawa J."/>
            <person name="Obokata J."/>
            <person name="Shigenobu S."/>
        </authorList>
    </citation>
    <scope>NUCLEOTIDE SEQUENCE [LARGE SCALE GENOMIC DNA]</scope>
</reference>
<accession>A0AAV4B8E3</accession>
<dbReference type="EMBL" id="BLXT01004660">
    <property type="protein sequence ID" value="GFO16354.1"/>
    <property type="molecule type" value="Genomic_DNA"/>
</dbReference>
<keyword evidence="6" id="KW-1133">Transmembrane helix</keyword>
<dbReference type="GO" id="GO:0016614">
    <property type="term" value="F:oxidoreductase activity, acting on CH-OH group of donors"/>
    <property type="evidence" value="ECO:0007669"/>
    <property type="project" value="InterPro"/>
</dbReference>
<comment type="similarity">
    <text evidence="2 5">Belongs to the GMC oxidoreductase family.</text>
</comment>
<dbReference type="InterPro" id="IPR036188">
    <property type="entry name" value="FAD/NAD-bd_sf"/>
</dbReference>
<feature type="transmembrane region" description="Helical" evidence="6">
    <location>
        <begin position="197"/>
        <end position="216"/>
    </location>
</feature>
<gene>
    <name evidence="8" type="ORF">PoB_004285900</name>
</gene>
<dbReference type="PROSITE" id="PS00623">
    <property type="entry name" value="GMC_OXRED_1"/>
    <property type="match status" value="1"/>
</dbReference>
<protein>
    <submittedName>
        <fullName evidence="8">Glucose dehydrogenase</fullName>
    </submittedName>
</protein>
<name>A0AAV4B8E3_9GAST</name>
<dbReference type="InterPro" id="IPR007867">
    <property type="entry name" value="GMC_OxRtase_C"/>
</dbReference>